<dbReference type="EMBL" id="JBHTEY010000004">
    <property type="protein sequence ID" value="MFC7614859.1"/>
    <property type="molecule type" value="Genomic_DNA"/>
</dbReference>
<evidence type="ECO:0000259" key="6">
    <source>
        <dbReference type="PROSITE" id="PS51352"/>
    </source>
</evidence>
<dbReference type="Gene3D" id="3.40.30.10">
    <property type="entry name" value="Glutaredoxin"/>
    <property type="match status" value="1"/>
</dbReference>
<evidence type="ECO:0000256" key="5">
    <source>
        <dbReference type="ARBA" id="ARBA00023284"/>
    </source>
</evidence>
<feature type="domain" description="Thioredoxin" evidence="6">
    <location>
        <begin position="1"/>
        <end position="194"/>
    </location>
</feature>
<keyword evidence="5" id="KW-0676">Redox-active center</keyword>
<evidence type="ECO:0000313" key="8">
    <source>
        <dbReference type="Proteomes" id="UP001596512"/>
    </source>
</evidence>
<comment type="similarity">
    <text evidence="1">Belongs to the thioredoxin family. DsbA subfamily.</text>
</comment>
<evidence type="ECO:0000256" key="1">
    <source>
        <dbReference type="ARBA" id="ARBA00005791"/>
    </source>
</evidence>
<proteinExistence type="inferred from homology"/>
<keyword evidence="3" id="KW-0560">Oxidoreductase</keyword>
<evidence type="ECO:0000313" key="7">
    <source>
        <dbReference type="EMBL" id="MFC7614859.1"/>
    </source>
</evidence>
<evidence type="ECO:0000256" key="4">
    <source>
        <dbReference type="ARBA" id="ARBA00023157"/>
    </source>
</evidence>
<dbReference type="Pfam" id="PF13462">
    <property type="entry name" value="Thioredoxin_4"/>
    <property type="match status" value="1"/>
</dbReference>
<organism evidence="7 8">
    <name type="scientific">Actinokineospora soli</name>
    <dbReference type="NCBI Taxonomy" id="1048753"/>
    <lineage>
        <taxon>Bacteria</taxon>
        <taxon>Bacillati</taxon>
        <taxon>Actinomycetota</taxon>
        <taxon>Actinomycetes</taxon>
        <taxon>Pseudonocardiales</taxon>
        <taxon>Pseudonocardiaceae</taxon>
        <taxon>Actinokineospora</taxon>
    </lineage>
</organism>
<evidence type="ECO:0000256" key="3">
    <source>
        <dbReference type="ARBA" id="ARBA00023002"/>
    </source>
</evidence>
<sequence>MPAAVLSPPGSHTLTEAADGKVTITEFLDYQCPACAGYFTNITSKLEKDYAGKVTFVVRNFPLGMHPLAVPAARAAESAAEQGKFSEMYHVLYENFQQWAVTPDGQSVSEDAERANELFRGYAQRIGLDVAKFTADLTAPAVQARIDKDTADGKTAGVTGTPALFVNGQRFEPSGQTFADVDKQLRELVDRELAE</sequence>
<dbReference type="InterPro" id="IPR012336">
    <property type="entry name" value="Thioredoxin-like_fold"/>
</dbReference>
<keyword evidence="4" id="KW-1015">Disulfide bond</keyword>
<keyword evidence="8" id="KW-1185">Reference proteome</keyword>
<gene>
    <name evidence="7" type="ORF">ACFQV2_16400</name>
</gene>
<name>A0ABW2TMF8_9PSEU</name>
<reference evidence="8" key="1">
    <citation type="journal article" date="2019" name="Int. J. Syst. Evol. Microbiol.">
        <title>The Global Catalogue of Microorganisms (GCM) 10K type strain sequencing project: providing services to taxonomists for standard genome sequencing and annotation.</title>
        <authorList>
            <consortium name="The Broad Institute Genomics Platform"/>
            <consortium name="The Broad Institute Genome Sequencing Center for Infectious Disease"/>
            <person name="Wu L."/>
            <person name="Ma J."/>
        </authorList>
    </citation>
    <scope>NUCLEOTIDE SEQUENCE [LARGE SCALE GENOMIC DNA]</scope>
    <source>
        <strain evidence="8">JCM 17695</strain>
    </source>
</reference>
<dbReference type="InterPro" id="IPR036249">
    <property type="entry name" value="Thioredoxin-like_sf"/>
</dbReference>
<accession>A0ABW2TMF8</accession>
<comment type="caution">
    <text evidence="7">The sequence shown here is derived from an EMBL/GenBank/DDBJ whole genome shotgun (WGS) entry which is preliminary data.</text>
</comment>
<evidence type="ECO:0000256" key="2">
    <source>
        <dbReference type="ARBA" id="ARBA00022729"/>
    </source>
</evidence>
<dbReference type="InterPro" id="IPR013766">
    <property type="entry name" value="Thioredoxin_domain"/>
</dbReference>
<dbReference type="SUPFAM" id="SSF52833">
    <property type="entry name" value="Thioredoxin-like"/>
    <property type="match status" value="1"/>
</dbReference>
<dbReference type="PANTHER" id="PTHR13887:SF14">
    <property type="entry name" value="DISULFIDE BOND FORMATION PROTEIN D"/>
    <property type="match status" value="1"/>
</dbReference>
<protein>
    <submittedName>
        <fullName evidence="7">DsbA family protein</fullName>
    </submittedName>
</protein>
<dbReference type="Proteomes" id="UP001596512">
    <property type="component" value="Unassembled WGS sequence"/>
</dbReference>
<dbReference type="PANTHER" id="PTHR13887">
    <property type="entry name" value="GLUTATHIONE S-TRANSFERASE KAPPA"/>
    <property type="match status" value="1"/>
</dbReference>
<dbReference type="PROSITE" id="PS51352">
    <property type="entry name" value="THIOREDOXIN_2"/>
    <property type="match status" value="1"/>
</dbReference>
<keyword evidence="2" id="KW-0732">Signal</keyword>